<dbReference type="AlphaFoldDB" id="A0A078B0L0"/>
<feature type="compositionally biased region" description="Basic residues" evidence="1">
    <location>
        <begin position="25"/>
        <end position="36"/>
    </location>
</feature>
<organism evidence="2 3">
    <name type="scientific">Stylonychia lemnae</name>
    <name type="common">Ciliate</name>
    <dbReference type="NCBI Taxonomy" id="5949"/>
    <lineage>
        <taxon>Eukaryota</taxon>
        <taxon>Sar</taxon>
        <taxon>Alveolata</taxon>
        <taxon>Ciliophora</taxon>
        <taxon>Intramacronucleata</taxon>
        <taxon>Spirotrichea</taxon>
        <taxon>Stichotrichia</taxon>
        <taxon>Sporadotrichida</taxon>
        <taxon>Oxytrichidae</taxon>
        <taxon>Stylonychinae</taxon>
        <taxon>Stylonychia</taxon>
    </lineage>
</organism>
<name>A0A078B0L0_STYLE</name>
<dbReference type="InParanoid" id="A0A078B0L0"/>
<dbReference type="OrthoDB" id="10252754at2759"/>
<evidence type="ECO:0000313" key="3">
    <source>
        <dbReference type="Proteomes" id="UP000039865"/>
    </source>
</evidence>
<dbReference type="InterPro" id="IPR027417">
    <property type="entry name" value="P-loop_NTPase"/>
</dbReference>
<evidence type="ECO:0000256" key="1">
    <source>
        <dbReference type="SAM" id="MobiDB-lite"/>
    </source>
</evidence>
<dbReference type="EMBL" id="CCKQ01014847">
    <property type="protein sequence ID" value="CDW86643.1"/>
    <property type="molecule type" value="Genomic_DNA"/>
</dbReference>
<proteinExistence type="predicted"/>
<protein>
    <submittedName>
        <fullName evidence="2">Dna mismatch repair protein</fullName>
    </submittedName>
</protein>
<gene>
    <name evidence="2" type="primary">Contig11042.g11806</name>
    <name evidence="2" type="ORF">STYLEM_15740</name>
</gene>
<feature type="region of interest" description="Disordered" evidence="1">
    <location>
        <begin position="1"/>
        <end position="45"/>
    </location>
</feature>
<dbReference type="Gene3D" id="3.40.50.300">
    <property type="entry name" value="P-loop containing nucleotide triphosphate hydrolases"/>
    <property type="match status" value="1"/>
</dbReference>
<keyword evidence="3" id="KW-1185">Reference proteome</keyword>
<dbReference type="Proteomes" id="UP000039865">
    <property type="component" value="Unassembled WGS sequence"/>
</dbReference>
<reference evidence="2 3" key="1">
    <citation type="submission" date="2014-06" db="EMBL/GenBank/DDBJ databases">
        <authorList>
            <person name="Swart Estienne"/>
        </authorList>
    </citation>
    <scope>NUCLEOTIDE SEQUENCE [LARGE SCALE GENOMIC DNA]</scope>
    <source>
        <strain evidence="2 3">130c</strain>
    </source>
</reference>
<feature type="region of interest" description="Disordered" evidence="1">
    <location>
        <begin position="102"/>
        <end position="122"/>
    </location>
</feature>
<accession>A0A078B0L0</accession>
<sequence length="122" mass="13803">MSIDDSPISSPKQLIADEDDDNIPVKKKGKKGRKPKKNSDSTSTRKVKFLFKFMPGAAKSSYGISVGEMAGLPKQLLDKAEIQSENFSKSLDSIREFKKKYDQSNQLLQEQEQQPNKMMEMD</sequence>
<evidence type="ECO:0000313" key="2">
    <source>
        <dbReference type="EMBL" id="CDW86643.1"/>
    </source>
</evidence>